<dbReference type="PANTHER" id="PTHR45947">
    <property type="entry name" value="SULFOQUINOVOSYL TRANSFERASE SQD2"/>
    <property type="match status" value="1"/>
</dbReference>
<dbReference type="InterPro" id="IPR028098">
    <property type="entry name" value="Glyco_trans_4-like_N"/>
</dbReference>
<dbReference type="EMBL" id="CP038141">
    <property type="protein sequence ID" value="QDH16913.1"/>
    <property type="molecule type" value="Genomic_DNA"/>
</dbReference>
<dbReference type="PANTHER" id="PTHR45947:SF3">
    <property type="entry name" value="SULFOQUINOVOSYL TRANSFERASE SQD2"/>
    <property type="match status" value="1"/>
</dbReference>
<feature type="domain" description="Glycosyl transferase family 1" evidence="1">
    <location>
        <begin position="179"/>
        <end position="264"/>
    </location>
</feature>
<keyword evidence="4" id="KW-1185">Reference proteome</keyword>
<feature type="domain" description="Glycosyltransferase subfamily 4-like N-terminal" evidence="2">
    <location>
        <begin position="13"/>
        <end position="161"/>
    </location>
</feature>
<evidence type="ECO:0000259" key="1">
    <source>
        <dbReference type="Pfam" id="PF00534"/>
    </source>
</evidence>
<dbReference type="RefSeq" id="WP_141460342.1">
    <property type="nucleotide sequence ID" value="NZ_CP038141.1"/>
</dbReference>
<dbReference type="InterPro" id="IPR050194">
    <property type="entry name" value="Glycosyltransferase_grp1"/>
</dbReference>
<dbReference type="Gene3D" id="3.40.50.2000">
    <property type="entry name" value="Glycogen Phosphorylase B"/>
    <property type="match status" value="2"/>
</dbReference>
<dbReference type="AlphaFoldDB" id="A0A4Y6UH60"/>
<dbReference type="Pfam" id="PF13439">
    <property type="entry name" value="Glyco_transf_4"/>
    <property type="match status" value="1"/>
</dbReference>
<dbReference type="KEGG" id="ssam:E3D00_04545"/>
<dbReference type="Proteomes" id="UP000316313">
    <property type="component" value="Chromosome"/>
</dbReference>
<organism evidence="3 4">
    <name type="scientific">Swingsia samuiensis</name>
    <dbReference type="NCBI Taxonomy" id="1293412"/>
    <lineage>
        <taxon>Bacteria</taxon>
        <taxon>Pseudomonadati</taxon>
        <taxon>Pseudomonadota</taxon>
        <taxon>Alphaproteobacteria</taxon>
        <taxon>Acetobacterales</taxon>
        <taxon>Acetobacteraceae</taxon>
        <taxon>Swingsia</taxon>
    </lineage>
</organism>
<dbReference type="OrthoDB" id="529131at2"/>
<evidence type="ECO:0000259" key="2">
    <source>
        <dbReference type="Pfam" id="PF13439"/>
    </source>
</evidence>
<keyword evidence="3" id="KW-0808">Transferase</keyword>
<accession>A0A4Y6UH60</accession>
<dbReference type="GO" id="GO:0016757">
    <property type="term" value="F:glycosyltransferase activity"/>
    <property type="evidence" value="ECO:0007669"/>
    <property type="project" value="InterPro"/>
</dbReference>
<evidence type="ECO:0000313" key="4">
    <source>
        <dbReference type="Proteomes" id="UP000316313"/>
    </source>
</evidence>
<dbReference type="Pfam" id="PF00534">
    <property type="entry name" value="Glycos_transf_1"/>
    <property type="match status" value="1"/>
</dbReference>
<reference evidence="3 4" key="1">
    <citation type="submission" date="2019-03" db="EMBL/GenBank/DDBJ databases">
        <title>The complete genome sequence of Swingsia samuiensis NBRC107927(T).</title>
        <authorList>
            <person name="Chua K.-O."/>
            <person name="Chan K.-G."/>
            <person name="See-Too W.-S."/>
        </authorList>
    </citation>
    <scope>NUCLEOTIDE SEQUENCE [LARGE SCALE GENOMIC DNA]</scope>
    <source>
        <strain evidence="3 4">AH83</strain>
    </source>
</reference>
<name>A0A4Y6UH60_9PROT</name>
<dbReference type="SUPFAM" id="SSF53756">
    <property type="entry name" value="UDP-Glycosyltransferase/glycogen phosphorylase"/>
    <property type="match status" value="1"/>
</dbReference>
<protein>
    <submittedName>
        <fullName evidence="3">Glycosyltransferase</fullName>
    </submittedName>
</protein>
<sequence length="294" mass="32966">MHIVYIVSSFEGGGAEFAIPDIVKALQGCGHQVSVVGCTLGDGMACSRLDAAGIAYKVLGQPNTNRWKRVLNLLSYVKAKKPDLIWTSLPKATLDGQIIGKLLKIPVISWQHSAFTKRYKEWAMPFLQRLSHYWISDSASVSQYLKARMKVKPSRIIEWPIFIAHSDWPQSQLWDGQTPLRIGSLGRLHYHKDYPTLLRAYAHLRNIAPDLYKKSVLIIAGAGPDKEALQKLAVELGIENQLELVGHLEDPSQFLASLHVYVQPFKNGRDVYCRTRSDGGWRACSFNPCWGVGL</sequence>
<dbReference type="InterPro" id="IPR001296">
    <property type="entry name" value="Glyco_trans_1"/>
</dbReference>
<gene>
    <name evidence="3" type="ORF">E3D00_04545</name>
</gene>
<proteinExistence type="predicted"/>
<evidence type="ECO:0000313" key="3">
    <source>
        <dbReference type="EMBL" id="QDH16913.1"/>
    </source>
</evidence>